<proteinExistence type="predicted"/>
<keyword evidence="3" id="KW-1185">Reference proteome</keyword>
<dbReference type="Proteomes" id="UP000285951">
    <property type="component" value="Unassembled WGS sequence"/>
</dbReference>
<dbReference type="RefSeq" id="WP_156197431.1">
    <property type="nucleotide sequence ID" value="NZ_QTZN02000085.1"/>
</dbReference>
<reference evidence="2 3" key="1">
    <citation type="submission" date="2019-11" db="EMBL/GenBank/DDBJ databases">
        <title>Draft genome sequence of Labilibaculum sp. strain SYP isolated from Black Sea.</title>
        <authorList>
            <person name="Yadav S."/>
            <person name="Villanueva L."/>
        </authorList>
    </citation>
    <scope>NUCLEOTIDE SEQUENCE [LARGE SCALE GENOMIC DNA]</scope>
    <source>
        <strain evidence="2 3">44</strain>
    </source>
</reference>
<sequence length="247" mass="29295">MKIIEIVILIAIYITGCKTIDPTMNNVTLEINRTNNSYFLQMKFVNNTKQHVYIPKLADLLMSDSLTISDRHGKNLTEFFFREELIDHIKRFGPKMGQINDFCKSYETLEENSNLELPPFSERKERIKRMIDLEFKHLISSNSLLKLTMNDILIIKDMTFTKYSHCIFLEPGETFEDCITINTLLEHNLGDEIILNYTPKDNIERYYYQLEYTNDSLEVNTELFQRFEGYKLFNKRLISNKLIIEKE</sequence>
<dbReference type="Proteomes" id="UP000462449">
    <property type="component" value="Unassembled WGS sequence"/>
</dbReference>
<dbReference type="EMBL" id="WOTW01000085">
    <property type="protein sequence ID" value="MUP40111.1"/>
    <property type="molecule type" value="Genomic_DNA"/>
</dbReference>
<evidence type="ECO:0000313" key="4">
    <source>
        <dbReference type="Proteomes" id="UP000462449"/>
    </source>
</evidence>
<evidence type="ECO:0000313" key="1">
    <source>
        <dbReference type="EMBL" id="MUP40111.1"/>
    </source>
</evidence>
<name>A0A7M4DBT2_9BACT</name>
<dbReference type="EMBL" id="QTZN02000085">
    <property type="protein sequence ID" value="MVB09316.1"/>
    <property type="molecule type" value="Genomic_DNA"/>
</dbReference>
<comment type="caution">
    <text evidence="1">The sequence shown here is derived from an EMBL/GenBank/DDBJ whole genome shotgun (WGS) entry which is preliminary data.</text>
</comment>
<evidence type="ECO:0000313" key="2">
    <source>
        <dbReference type="EMBL" id="MVB09316.1"/>
    </source>
</evidence>
<accession>A0A7M4DBT2</accession>
<reference evidence="1 4" key="2">
    <citation type="submission" date="2019-12" db="EMBL/GenBank/DDBJ databases">
        <title>Draft genome sequence of Labilibaculum sp. strain 44 isolated from deep waters of Black Sea.</title>
        <authorList>
            <person name="Yadav S."/>
            <person name="Villanueva L."/>
        </authorList>
    </citation>
    <scope>NUCLEOTIDE SEQUENCE [LARGE SCALE GENOMIC DNA]</scope>
    <source>
        <strain evidence="1 4">44</strain>
    </source>
</reference>
<protein>
    <submittedName>
        <fullName evidence="1">Uncharacterized protein</fullName>
    </submittedName>
</protein>
<dbReference type="AlphaFoldDB" id="A0A7M4DBT2"/>
<organism evidence="1 4">
    <name type="scientific">Labilibaculum euxinus</name>
    <dbReference type="NCBI Taxonomy" id="2686357"/>
    <lineage>
        <taxon>Bacteria</taxon>
        <taxon>Pseudomonadati</taxon>
        <taxon>Bacteroidota</taxon>
        <taxon>Bacteroidia</taxon>
        <taxon>Marinilabiliales</taxon>
        <taxon>Marinifilaceae</taxon>
        <taxon>Labilibaculum</taxon>
    </lineage>
</organism>
<gene>
    <name evidence="2" type="ORF">DWB62_020095</name>
    <name evidence="1" type="ORF">GNY23_20095</name>
</gene>
<evidence type="ECO:0000313" key="3">
    <source>
        <dbReference type="Proteomes" id="UP000285951"/>
    </source>
</evidence>